<dbReference type="EMBL" id="LR797035">
    <property type="protein sequence ID" value="CAB4182862.1"/>
    <property type="molecule type" value="Genomic_DNA"/>
</dbReference>
<evidence type="ECO:0000313" key="7">
    <source>
        <dbReference type="EMBL" id="CAB5227087.1"/>
    </source>
</evidence>
<dbReference type="EMBL" id="LR797385">
    <property type="protein sequence ID" value="CAB4212327.1"/>
    <property type="molecule type" value="Genomic_DNA"/>
</dbReference>
<protein>
    <submittedName>
        <fullName evidence="7">Uncharacterized protein</fullName>
    </submittedName>
</protein>
<dbReference type="SUPFAM" id="SSF46894">
    <property type="entry name" value="C-terminal effector domain of the bipartite response regulators"/>
    <property type="match status" value="1"/>
</dbReference>
<evidence type="ECO:0000313" key="2">
    <source>
        <dbReference type="EMBL" id="CAB4176169.1"/>
    </source>
</evidence>
<gene>
    <name evidence="3" type="ORF">UFOVP1082_4</name>
    <name evidence="4" type="ORF">UFOVP1322_48</name>
    <name evidence="5" type="ORF">UFOVP1434_11</name>
    <name evidence="7" type="ORF">UFOVP1529_12</name>
    <name evidence="6" type="ORF">UFOVP1593_4</name>
    <name evidence="1" type="ORF">UFOVP906_41</name>
    <name evidence="2" type="ORF">UFOVP992_8</name>
</gene>
<evidence type="ECO:0000313" key="3">
    <source>
        <dbReference type="EMBL" id="CAB4182862.1"/>
    </source>
</evidence>
<dbReference type="EMBL" id="LR796850">
    <property type="protein sequence ID" value="CAB4170130.1"/>
    <property type="molecule type" value="Genomic_DNA"/>
</dbReference>
<evidence type="ECO:0000313" key="5">
    <source>
        <dbReference type="EMBL" id="CAB4212327.1"/>
    </source>
</evidence>
<name>A0A6J7XDG3_9CAUD</name>
<reference evidence="7" key="1">
    <citation type="submission" date="2020-05" db="EMBL/GenBank/DDBJ databases">
        <authorList>
            <person name="Chiriac C."/>
            <person name="Salcher M."/>
            <person name="Ghai R."/>
            <person name="Kavagutti S V."/>
        </authorList>
    </citation>
    <scope>NUCLEOTIDE SEQUENCE</scope>
</reference>
<dbReference type="EMBL" id="LR798371">
    <property type="protein sequence ID" value="CAB5227087.1"/>
    <property type="molecule type" value="Genomic_DNA"/>
</dbReference>
<dbReference type="InterPro" id="IPR016032">
    <property type="entry name" value="Sig_transdc_resp-reg_C-effctor"/>
</dbReference>
<proteinExistence type="predicted"/>
<dbReference type="EMBL" id="LR797447">
    <property type="protein sequence ID" value="CAB4216944.1"/>
    <property type="molecule type" value="Genomic_DNA"/>
</dbReference>
<evidence type="ECO:0000313" key="1">
    <source>
        <dbReference type="EMBL" id="CAB4170130.1"/>
    </source>
</evidence>
<accession>A0A6J7XDG3</accession>
<evidence type="ECO:0000313" key="4">
    <source>
        <dbReference type="EMBL" id="CAB4197898.1"/>
    </source>
</evidence>
<sequence length="102" mass="11415">MLKDERESLCVTFKMACEKASVESSIQSAILVMNAWADDAFRDKRIRVTKDVEDEIFKLSMLGYSAHSISRKLGLSEPTVRIRVGTMKNKKCSSIIVRGSGD</sequence>
<evidence type="ECO:0000313" key="6">
    <source>
        <dbReference type="EMBL" id="CAB4216944.1"/>
    </source>
</evidence>
<dbReference type="EMBL" id="LR797256">
    <property type="protein sequence ID" value="CAB4197898.1"/>
    <property type="molecule type" value="Genomic_DNA"/>
</dbReference>
<dbReference type="GO" id="GO:0006355">
    <property type="term" value="P:regulation of DNA-templated transcription"/>
    <property type="evidence" value="ECO:0007669"/>
    <property type="project" value="InterPro"/>
</dbReference>
<dbReference type="GO" id="GO:0003677">
    <property type="term" value="F:DNA binding"/>
    <property type="evidence" value="ECO:0007669"/>
    <property type="project" value="InterPro"/>
</dbReference>
<organism evidence="7">
    <name type="scientific">uncultured Caudovirales phage</name>
    <dbReference type="NCBI Taxonomy" id="2100421"/>
    <lineage>
        <taxon>Viruses</taxon>
        <taxon>Duplodnaviria</taxon>
        <taxon>Heunggongvirae</taxon>
        <taxon>Uroviricota</taxon>
        <taxon>Caudoviricetes</taxon>
        <taxon>Peduoviridae</taxon>
        <taxon>Maltschvirus</taxon>
        <taxon>Maltschvirus maltsch</taxon>
    </lineage>
</organism>
<dbReference type="EMBL" id="LR796936">
    <property type="protein sequence ID" value="CAB4176169.1"/>
    <property type="molecule type" value="Genomic_DNA"/>
</dbReference>